<reference evidence="1" key="1">
    <citation type="journal article" date="2020" name="Stud. Mycol.">
        <title>101 Dothideomycetes genomes: a test case for predicting lifestyles and emergence of pathogens.</title>
        <authorList>
            <person name="Haridas S."/>
            <person name="Albert R."/>
            <person name="Binder M."/>
            <person name="Bloem J."/>
            <person name="Labutti K."/>
            <person name="Salamov A."/>
            <person name="Andreopoulos B."/>
            <person name="Baker S."/>
            <person name="Barry K."/>
            <person name="Bills G."/>
            <person name="Bluhm B."/>
            <person name="Cannon C."/>
            <person name="Castanera R."/>
            <person name="Culley D."/>
            <person name="Daum C."/>
            <person name="Ezra D."/>
            <person name="Gonzalez J."/>
            <person name="Henrissat B."/>
            <person name="Kuo A."/>
            <person name="Liang C."/>
            <person name="Lipzen A."/>
            <person name="Lutzoni F."/>
            <person name="Magnuson J."/>
            <person name="Mondo S."/>
            <person name="Nolan M."/>
            <person name="Ohm R."/>
            <person name="Pangilinan J."/>
            <person name="Park H.-J."/>
            <person name="Ramirez L."/>
            <person name="Alfaro M."/>
            <person name="Sun H."/>
            <person name="Tritt A."/>
            <person name="Yoshinaga Y."/>
            <person name="Zwiers L.-H."/>
            <person name="Turgeon B."/>
            <person name="Goodwin S."/>
            <person name="Spatafora J."/>
            <person name="Crous P."/>
            <person name="Grigoriev I."/>
        </authorList>
    </citation>
    <scope>NUCLEOTIDE SEQUENCE</scope>
    <source>
        <strain evidence="1">CBS 675.92</strain>
    </source>
</reference>
<dbReference type="AlphaFoldDB" id="A0A6A5TBC8"/>
<dbReference type="PANTHER" id="PTHR36839">
    <property type="entry name" value="METALLO-BETA-LACTAMASE FAMILY PROTEIN (AFU_ORTHOLOGUE AFUA_5G12770)"/>
    <property type="match status" value="1"/>
</dbReference>
<sequence length="312" mass="35113">MKYESGDLAVCFTCGTQFDAPLSSPPDSCRICDDPRQYQPPTGQAWTSLNECSAVQKNKFTTDDADPRIHYITTKPKVAAELPPGLADSTTTRKQLGIGQRSILIQAPTGNVLWDIIAFIDDATVDFVKSKGGLKAIVISHPHFWTTHLEWARIFACPVYLCKEDEEWVNRADEKGVRKWITETRELDEVQGMTAIVAGGHFDGSMMLHWEDKLFIADTMMSVPSGLYHHNRLPGTISFSFMWAYPNMIPLPPNKVHWIWKAIKPFSFVTTYGGFPGQNVTRKDLKAQVLESMKIFLRMAGHEKAAVYEEAL</sequence>
<evidence type="ECO:0000313" key="1">
    <source>
        <dbReference type="EMBL" id="KAF1949474.1"/>
    </source>
</evidence>
<keyword evidence="2" id="KW-1185">Reference proteome</keyword>
<evidence type="ECO:0000313" key="2">
    <source>
        <dbReference type="Proteomes" id="UP000800035"/>
    </source>
</evidence>
<dbReference type="EMBL" id="ML977037">
    <property type="protein sequence ID" value="KAF1949474.1"/>
    <property type="molecule type" value="Genomic_DNA"/>
</dbReference>
<dbReference type="Proteomes" id="UP000800035">
    <property type="component" value="Unassembled WGS sequence"/>
</dbReference>
<name>A0A6A5TBC8_9PLEO</name>
<dbReference type="PANTHER" id="PTHR36839:SF1">
    <property type="entry name" value="METALLO-BETA-LACTAMASE FAMILY PROTEIN (AFU_ORTHOLOGUE AFUA_5G12770)"/>
    <property type="match status" value="1"/>
</dbReference>
<proteinExistence type="predicted"/>
<dbReference type="InterPro" id="IPR036866">
    <property type="entry name" value="RibonucZ/Hydroxyglut_hydro"/>
</dbReference>
<dbReference type="OrthoDB" id="17458at2759"/>
<accession>A0A6A5TBC8</accession>
<dbReference type="Gene3D" id="3.60.15.10">
    <property type="entry name" value="Ribonuclease Z/Hydroxyacylglutathione hydrolase-like"/>
    <property type="match status" value="1"/>
</dbReference>
<protein>
    <recommendedName>
        <fullName evidence="3">Metallo-beta-lactamase domain-containing protein</fullName>
    </recommendedName>
</protein>
<organism evidence="1 2">
    <name type="scientific">Byssothecium circinans</name>
    <dbReference type="NCBI Taxonomy" id="147558"/>
    <lineage>
        <taxon>Eukaryota</taxon>
        <taxon>Fungi</taxon>
        <taxon>Dikarya</taxon>
        <taxon>Ascomycota</taxon>
        <taxon>Pezizomycotina</taxon>
        <taxon>Dothideomycetes</taxon>
        <taxon>Pleosporomycetidae</taxon>
        <taxon>Pleosporales</taxon>
        <taxon>Massarineae</taxon>
        <taxon>Massarinaceae</taxon>
        <taxon>Byssothecium</taxon>
    </lineage>
</organism>
<gene>
    <name evidence="1" type="ORF">CC80DRAFT_484433</name>
</gene>
<evidence type="ECO:0008006" key="3">
    <source>
        <dbReference type="Google" id="ProtNLM"/>
    </source>
</evidence>
<dbReference type="SUPFAM" id="SSF56281">
    <property type="entry name" value="Metallo-hydrolase/oxidoreductase"/>
    <property type="match status" value="1"/>
</dbReference>